<dbReference type="EMBL" id="CM044707">
    <property type="protein sequence ID" value="KAI5653666.1"/>
    <property type="molecule type" value="Genomic_DNA"/>
</dbReference>
<gene>
    <name evidence="1" type="ORF">M9H77_30853</name>
</gene>
<organism evidence="1 2">
    <name type="scientific">Catharanthus roseus</name>
    <name type="common">Madagascar periwinkle</name>
    <name type="synonym">Vinca rosea</name>
    <dbReference type="NCBI Taxonomy" id="4058"/>
    <lineage>
        <taxon>Eukaryota</taxon>
        <taxon>Viridiplantae</taxon>
        <taxon>Streptophyta</taxon>
        <taxon>Embryophyta</taxon>
        <taxon>Tracheophyta</taxon>
        <taxon>Spermatophyta</taxon>
        <taxon>Magnoliopsida</taxon>
        <taxon>eudicotyledons</taxon>
        <taxon>Gunneridae</taxon>
        <taxon>Pentapetalae</taxon>
        <taxon>asterids</taxon>
        <taxon>lamiids</taxon>
        <taxon>Gentianales</taxon>
        <taxon>Apocynaceae</taxon>
        <taxon>Rauvolfioideae</taxon>
        <taxon>Vinceae</taxon>
        <taxon>Catharanthinae</taxon>
        <taxon>Catharanthus</taxon>
    </lineage>
</organism>
<comment type="caution">
    <text evidence="1">The sequence shown here is derived from an EMBL/GenBank/DDBJ whole genome shotgun (WGS) entry which is preliminary data.</text>
</comment>
<evidence type="ECO:0000313" key="2">
    <source>
        <dbReference type="Proteomes" id="UP001060085"/>
    </source>
</evidence>
<keyword evidence="2" id="KW-1185">Reference proteome</keyword>
<protein>
    <submittedName>
        <fullName evidence="1">Uncharacterized protein</fullName>
    </submittedName>
</protein>
<accession>A0ACB9ZYT9</accession>
<name>A0ACB9ZYT9_CATRO</name>
<sequence>MARYRRKSTLQPTVALPLPSLVFLAFNQGFNGYFESFNHMLARVIFFKPPSNPKPTCDGRVKTTAGSFGNYKMNTDNTMETQWASMLEQRMENIVATPQYTHYLSATFQEN</sequence>
<reference evidence="2" key="1">
    <citation type="journal article" date="2023" name="Nat. Plants">
        <title>Single-cell RNA sequencing provides a high-resolution roadmap for understanding the multicellular compartmentation of specialized metabolism.</title>
        <authorList>
            <person name="Sun S."/>
            <person name="Shen X."/>
            <person name="Li Y."/>
            <person name="Li Y."/>
            <person name="Wang S."/>
            <person name="Li R."/>
            <person name="Zhang H."/>
            <person name="Shen G."/>
            <person name="Guo B."/>
            <person name="Wei J."/>
            <person name="Xu J."/>
            <person name="St-Pierre B."/>
            <person name="Chen S."/>
            <person name="Sun C."/>
        </authorList>
    </citation>
    <scope>NUCLEOTIDE SEQUENCE [LARGE SCALE GENOMIC DNA]</scope>
</reference>
<dbReference type="Proteomes" id="UP001060085">
    <property type="component" value="Linkage Group LG07"/>
</dbReference>
<proteinExistence type="predicted"/>
<evidence type="ECO:0000313" key="1">
    <source>
        <dbReference type="EMBL" id="KAI5653666.1"/>
    </source>
</evidence>